<dbReference type="AlphaFoldDB" id="A0A4P9WJB1"/>
<feature type="region of interest" description="Disordered" evidence="1">
    <location>
        <begin position="193"/>
        <end position="216"/>
    </location>
</feature>
<keyword evidence="3" id="KW-1185">Reference proteome</keyword>
<evidence type="ECO:0000313" key="3">
    <source>
        <dbReference type="Proteomes" id="UP000269721"/>
    </source>
</evidence>
<organism evidence="2 3">
    <name type="scientific">Blyttiomyces helicus</name>
    <dbReference type="NCBI Taxonomy" id="388810"/>
    <lineage>
        <taxon>Eukaryota</taxon>
        <taxon>Fungi</taxon>
        <taxon>Fungi incertae sedis</taxon>
        <taxon>Chytridiomycota</taxon>
        <taxon>Chytridiomycota incertae sedis</taxon>
        <taxon>Chytridiomycetes</taxon>
        <taxon>Chytridiomycetes incertae sedis</taxon>
        <taxon>Blyttiomyces</taxon>
    </lineage>
</organism>
<sequence length="293" mass="32824">MALGETMMEVSAATSVNSTLMVTTRRLLMQLSGLVEHAAMQQAIIEAHKARTAVLTSANCDWAALGFEQDATWIEHLTEFTVGNLPAKGAWKLVLETWKEHVEDIDDRDPMIMLATIEVETKHLVNKWATIDKDAKAYIQNGGTIKNGVANIPEPKYFDLYMYAMGDAVDVNRPAEHHRLDFIQSDLLTHPLRRKKTNAATERKAKKDQPTPVEHTYTRNPRLKKLKPTDLDAGAVNNELVVPGRRVSKGKTPIKKSNWAEITSAKVSAKAQVKIAQMKMQQELKLAKLHLQN</sequence>
<evidence type="ECO:0000256" key="1">
    <source>
        <dbReference type="SAM" id="MobiDB-lite"/>
    </source>
</evidence>
<dbReference type="Proteomes" id="UP000269721">
    <property type="component" value="Unassembled WGS sequence"/>
</dbReference>
<name>A0A4P9WJB1_9FUNG</name>
<accession>A0A4P9WJB1</accession>
<dbReference type="EMBL" id="KZ995430">
    <property type="protein sequence ID" value="RKO90696.1"/>
    <property type="molecule type" value="Genomic_DNA"/>
</dbReference>
<reference evidence="3" key="1">
    <citation type="journal article" date="2018" name="Nat. Microbiol.">
        <title>Leveraging single-cell genomics to expand the fungal tree of life.</title>
        <authorList>
            <person name="Ahrendt S.R."/>
            <person name="Quandt C.A."/>
            <person name="Ciobanu D."/>
            <person name="Clum A."/>
            <person name="Salamov A."/>
            <person name="Andreopoulos B."/>
            <person name="Cheng J.F."/>
            <person name="Woyke T."/>
            <person name="Pelin A."/>
            <person name="Henrissat B."/>
            <person name="Reynolds N.K."/>
            <person name="Benny G.L."/>
            <person name="Smith M.E."/>
            <person name="James T.Y."/>
            <person name="Grigoriev I.V."/>
        </authorList>
    </citation>
    <scope>NUCLEOTIDE SEQUENCE [LARGE SCALE GENOMIC DNA]</scope>
</reference>
<protein>
    <submittedName>
        <fullName evidence="2">Uncharacterized protein</fullName>
    </submittedName>
</protein>
<gene>
    <name evidence="2" type="ORF">BDK51DRAFT_31414</name>
</gene>
<proteinExistence type="predicted"/>
<evidence type="ECO:0000313" key="2">
    <source>
        <dbReference type="EMBL" id="RKO90696.1"/>
    </source>
</evidence>